<reference evidence="1 2" key="3">
    <citation type="journal article" date="2008" name="FEMS Microbiol. Ecol.">
        <title>Identification and characterization of genes underlying chitinolysis in Collimonas fungivorans Ter331.</title>
        <authorList>
            <person name="Fritsche K."/>
            <person name="de Boer W."/>
            <person name="Gerards S."/>
            <person name="van den Berg M."/>
            <person name="van Veen J.A."/>
            <person name="Leveau J.H."/>
        </authorList>
    </citation>
    <scope>NUCLEOTIDE SEQUENCE [LARGE SCALE GENOMIC DNA]</scope>
    <source>
        <strain evidence="1 2">Ter331</strain>
    </source>
</reference>
<keyword evidence="2" id="KW-1185">Reference proteome</keyword>
<dbReference type="HOGENOM" id="CLU_041762_0_1_4"/>
<dbReference type="KEGG" id="cfu:CFU_0824"/>
<dbReference type="Proteomes" id="UP000008392">
    <property type="component" value="Chromosome"/>
</dbReference>
<dbReference type="EMBL" id="CP002745">
    <property type="protein sequence ID" value="AEK60658.1"/>
    <property type="molecule type" value="Genomic_DNA"/>
</dbReference>
<organism evidence="1 2">
    <name type="scientific">Collimonas fungivorans (strain Ter331)</name>
    <dbReference type="NCBI Taxonomy" id="1005048"/>
    <lineage>
        <taxon>Bacteria</taxon>
        <taxon>Pseudomonadati</taxon>
        <taxon>Pseudomonadota</taxon>
        <taxon>Betaproteobacteria</taxon>
        <taxon>Burkholderiales</taxon>
        <taxon>Oxalobacteraceae</taxon>
        <taxon>Collimonas</taxon>
    </lineage>
</organism>
<dbReference type="eggNOG" id="COG0438">
    <property type="taxonomic scope" value="Bacteria"/>
</dbReference>
<reference evidence="1 2" key="4">
    <citation type="journal article" date="2010" name="Environ. Microbiol.">
        <title>The bacterial genus Collimonas: mycophagy, weathering and other adaptive solutions to life in oligotrophic soil environments.</title>
        <authorList>
            <person name="Leveau J.H."/>
            <person name="Uroz S."/>
            <person name="de Boer W."/>
        </authorList>
    </citation>
    <scope>NUCLEOTIDE SEQUENCE [LARGE SCALE GENOMIC DNA]</scope>
    <source>
        <strain evidence="1 2">Ter331</strain>
    </source>
</reference>
<reference evidence="1 2" key="2">
    <citation type="journal article" date="2006" name="J. Microbiol. Methods">
        <title>Genomic flank-sequencing of plasposon insertion sites for rapid identification of functional genes.</title>
        <authorList>
            <person name="Leveau J.H."/>
            <person name="Gerards S."/>
            <person name="Fritsche K."/>
            <person name="Zondag G."/>
            <person name="van Veen J.A."/>
        </authorList>
    </citation>
    <scope>NUCLEOTIDE SEQUENCE [LARGE SCALE GENOMIC DNA]</scope>
    <source>
        <strain evidence="1 2">Ter331</strain>
    </source>
</reference>
<reference evidence="2" key="6">
    <citation type="submission" date="2011-05" db="EMBL/GenBank/DDBJ databases">
        <title>Complete sequence of Collimonas fungivorans Ter331.</title>
        <authorList>
            <person name="Leveau J.H."/>
        </authorList>
    </citation>
    <scope>NUCLEOTIDE SEQUENCE [LARGE SCALE GENOMIC DNA]</scope>
    <source>
        <strain evidence="2">Ter331</strain>
    </source>
</reference>
<protein>
    <submittedName>
        <fullName evidence="1">Glycosyl transferase, group 1</fullName>
    </submittedName>
</protein>
<reference evidence="1 2" key="1">
    <citation type="journal article" date="2004" name="Environ. Microbiol.">
        <title>Phylogeny-function analysis of (meta)genomic libraries: screening for expression of ribosomal RNA genes by large-insert library fluorescent in situ hybridization (LIL-FISH).</title>
        <authorList>
            <person name="Leveau J.H."/>
            <person name="Gerards S."/>
            <person name="de Boer W."/>
            <person name="van Veen J.A."/>
        </authorList>
    </citation>
    <scope>NUCLEOTIDE SEQUENCE [LARGE SCALE GENOMIC DNA]</scope>
    <source>
        <strain evidence="1 2">Ter331</strain>
    </source>
</reference>
<evidence type="ECO:0000313" key="1">
    <source>
        <dbReference type="EMBL" id="AEK60658.1"/>
    </source>
</evidence>
<dbReference type="Pfam" id="PF13692">
    <property type="entry name" value="Glyco_trans_1_4"/>
    <property type="match status" value="1"/>
</dbReference>
<dbReference type="SUPFAM" id="SSF53756">
    <property type="entry name" value="UDP-Glycosyltransferase/glycogen phosphorylase"/>
    <property type="match status" value="1"/>
</dbReference>
<reference evidence="1 2" key="5">
    <citation type="journal article" date="2011" name="ISME J.">
        <title>Dual transcriptional profiling of a bacterial/fungal confrontation: Collimonas fungivorans versus Aspergillus niger.</title>
        <authorList>
            <person name="Mela F."/>
            <person name="Fritsche K."/>
            <person name="de Boer W."/>
            <person name="van Veen J.A."/>
            <person name="de Graaff L.H."/>
            <person name="van den Berg M."/>
            <person name="Leveau J.H."/>
        </authorList>
    </citation>
    <scope>NUCLEOTIDE SEQUENCE [LARGE SCALE GENOMIC DNA]</scope>
    <source>
        <strain evidence="1 2">Ter331</strain>
    </source>
</reference>
<dbReference type="GO" id="GO:0016740">
    <property type="term" value="F:transferase activity"/>
    <property type="evidence" value="ECO:0007669"/>
    <property type="project" value="UniProtKB-KW"/>
</dbReference>
<accession>G0AI75</accession>
<dbReference type="Gene3D" id="3.40.50.2000">
    <property type="entry name" value="Glycogen Phosphorylase B"/>
    <property type="match status" value="1"/>
</dbReference>
<evidence type="ECO:0000313" key="2">
    <source>
        <dbReference type="Proteomes" id="UP000008392"/>
    </source>
</evidence>
<dbReference type="STRING" id="1005048.CFU_0824"/>
<proteinExistence type="predicted"/>
<name>G0AI75_COLFT</name>
<dbReference type="AlphaFoldDB" id="G0AI75"/>
<dbReference type="RefSeq" id="WP_014004813.1">
    <property type="nucleotide sequence ID" value="NC_015856.1"/>
</dbReference>
<dbReference type="PANTHER" id="PTHR12526">
    <property type="entry name" value="GLYCOSYLTRANSFERASE"/>
    <property type="match status" value="1"/>
</dbReference>
<sequence>MKIVLWGTYDTGKPRVRLLLDGMRKNGFELIECHADIWSGVEDKSQVSSIFGKLALMLRLFSCYPSLIWRYLQLPAHDLVLVSYPGLFDVLVIRCFAWLRRVPVAWDVFISAYDTVVDDRRLFSVRHPVSRILWGFEWLAVRAADGIFMDTEAHARRLERLFRLPDGECGTVWVGAETEKFPVFPAAPPQPEKPLQVLFYGQFIPLHGIEYIVEAAGLLCDEEIDWILIGKGQETLRIREMLAKAPLPRLRWLDWVDYPDLITWIQQADICLGIFGNSEKAANVIPNKVYQIIAAQKPLITRDSQAIRELLQHSPPCVSLIPAANAVALAHAVKSYAGNMPANDGKIGCHINLADRIDATAVGAQFRKWLLTKENFKINNEN</sequence>
<gene>
    <name evidence="1" type="ordered locus">CFU_0824</name>
</gene>
<keyword evidence="1" id="KW-0808">Transferase</keyword>